<sequence length="409" mass="41755">MTIAPPQPSHSATDEVRNALRASRAGWSEQIVALNAEIHRDPELAFAEHRAAARVADALRTAGFAVRVGAFGLDTAVDAAFGEGDITVAICAEYDALPGIGHACGHNIISAAGVGAAIALASVADTLGIRVKLLGTPAEEHGGGKILMLQAGAWDAVDFSLMVHGGPGPDLRCADVSTQAVARFDVSFQGLPGHAGAPSPEGVNAANAATVGLVAMGLLRQHLPNGVRANAFVAEGGEATNIIPSSTRVRAEVRADTLEDVEIARRRILACFEGGAVATGCSWSWEDAEPTYADVVQNPVLAHSWDRNLAALGRSPQPYTGSPGGSTDMGNVSRVVPSIHPLIAIEGCSSAPHTPEFTGDAIGPAAEGAAVDGALAMALTAADAVAHLRAGRVLVEGDAAGDGKRYHGR</sequence>
<dbReference type="Gene3D" id="3.40.630.10">
    <property type="entry name" value="Zn peptidases"/>
    <property type="match status" value="1"/>
</dbReference>
<dbReference type="InterPro" id="IPR011650">
    <property type="entry name" value="Peptidase_M20_dimer"/>
</dbReference>
<dbReference type="Gene3D" id="3.30.70.360">
    <property type="match status" value="1"/>
</dbReference>
<dbReference type="Pfam" id="PF01546">
    <property type="entry name" value="Peptidase_M20"/>
    <property type="match status" value="1"/>
</dbReference>
<protein>
    <recommendedName>
        <fullName evidence="1">Peptidase M20 domain-containing protein 2</fullName>
    </recommendedName>
</protein>
<evidence type="ECO:0000313" key="4">
    <source>
        <dbReference type="Proteomes" id="UP001595923"/>
    </source>
</evidence>
<dbReference type="InterPro" id="IPR036264">
    <property type="entry name" value="Bact_exopeptidase_dim_dom"/>
</dbReference>
<dbReference type="EMBL" id="JBHSFQ010000005">
    <property type="protein sequence ID" value="MFC4561896.1"/>
    <property type="molecule type" value="Genomic_DNA"/>
</dbReference>
<dbReference type="PANTHER" id="PTHR30575">
    <property type="entry name" value="PEPTIDASE M20"/>
    <property type="match status" value="1"/>
</dbReference>
<dbReference type="PIRSF" id="PIRSF037226">
    <property type="entry name" value="Amidohydrolase_ACY1L2_prd"/>
    <property type="match status" value="1"/>
</dbReference>
<proteinExistence type="inferred from homology"/>
<dbReference type="PANTHER" id="PTHR30575:SF0">
    <property type="entry name" value="XAA-ARG DIPEPTIDASE"/>
    <property type="match status" value="1"/>
</dbReference>
<dbReference type="RefSeq" id="WP_378572595.1">
    <property type="nucleotide sequence ID" value="NZ_JBHSFQ010000005.1"/>
</dbReference>
<dbReference type="SUPFAM" id="SSF55031">
    <property type="entry name" value="Bacterial exopeptidase dimerisation domain"/>
    <property type="match status" value="1"/>
</dbReference>
<dbReference type="Pfam" id="PF07687">
    <property type="entry name" value="M20_dimer"/>
    <property type="match status" value="1"/>
</dbReference>
<dbReference type="SUPFAM" id="SSF53187">
    <property type="entry name" value="Zn-dependent exopeptidases"/>
    <property type="match status" value="1"/>
</dbReference>
<evidence type="ECO:0000313" key="3">
    <source>
        <dbReference type="EMBL" id="MFC4561896.1"/>
    </source>
</evidence>
<dbReference type="Proteomes" id="UP001595923">
    <property type="component" value="Unassembled WGS sequence"/>
</dbReference>
<dbReference type="InterPro" id="IPR017144">
    <property type="entry name" value="Xaa-Arg_dipeptidase"/>
</dbReference>
<dbReference type="InterPro" id="IPR017439">
    <property type="entry name" value="Amidohydrolase"/>
</dbReference>
<gene>
    <name evidence="3" type="ORF">ACFO4E_08505</name>
</gene>
<accession>A0ABV9DT05</accession>
<keyword evidence="4" id="KW-1185">Reference proteome</keyword>
<name>A0ABV9DT05_9ACTN</name>
<comment type="caution">
    <text evidence="3">The sequence shown here is derived from an EMBL/GenBank/DDBJ whole genome shotgun (WGS) entry which is preliminary data.</text>
</comment>
<evidence type="ECO:0000256" key="1">
    <source>
        <dbReference type="PIRNR" id="PIRNR037226"/>
    </source>
</evidence>
<evidence type="ECO:0000259" key="2">
    <source>
        <dbReference type="Pfam" id="PF07687"/>
    </source>
</evidence>
<organism evidence="3 4">
    <name type="scientific">Nocardiopsis mangrovi</name>
    <dbReference type="NCBI Taxonomy" id="1179818"/>
    <lineage>
        <taxon>Bacteria</taxon>
        <taxon>Bacillati</taxon>
        <taxon>Actinomycetota</taxon>
        <taxon>Actinomycetes</taxon>
        <taxon>Streptosporangiales</taxon>
        <taxon>Nocardiopsidaceae</taxon>
        <taxon>Nocardiopsis</taxon>
    </lineage>
</organism>
<reference evidence="4" key="1">
    <citation type="journal article" date="2019" name="Int. J. Syst. Evol. Microbiol.">
        <title>The Global Catalogue of Microorganisms (GCM) 10K type strain sequencing project: providing services to taxonomists for standard genome sequencing and annotation.</title>
        <authorList>
            <consortium name="The Broad Institute Genomics Platform"/>
            <consortium name="The Broad Institute Genome Sequencing Center for Infectious Disease"/>
            <person name="Wu L."/>
            <person name="Ma J."/>
        </authorList>
    </citation>
    <scope>NUCLEOTIDE SEQUENCE [LARGE SCALE GENOMIC DNA]</scope>
    <source>
        <strain evidence="4">XZYJ18</strain>
    </source>
</reference>
<dbReference type="InterPro" id="IPR052030">
    <property type="entry name" value="Peptidase_M20/M20A_hydrolases"/>
</dbReference>
<feature type="domain" description="Peptidase M20 dimerisation" evidence="2">
    <location>
        <begin position="181"/>
        <end position="273"/>
    </location>
</feature>
<dbReference type="NCBIfam" id="TIGR01891">
    <property type="entry name" value="amidohydrolases"/>
    <property type="match status" value="1"/>
</dbReference>
<comment type="similarity">
    <text evidence="1">Belongs to the peptidase M20A family.</text>
</comment>
<dbReference type="InterPro" id="IPR002933">
    <property type="entry name" value="Peptidase_M20"/>
</dbReference>